<dbReference type="AlphaFoldDB" id="A0A328WSF7"/>
<dbReference type="EMBL" id="QLSV01000006">
    <property type="protein sequence ID" value="RAR48076.1"/>
    <property type="molecule type" value="Genomic_DNA"/>
</dbReference>
<dbReference type="RefSeq" id="WP_112085909.1">
    <property type="nucleotide sequence ID" value="NZ_QLSV01000006.1"/>
</dbReference>
<organism evidence="1 2">
    <name type="scientific">Flavobacterium lacus</name>
    <dbReference type="NCBI Taxonomy" id="1353778"/>
    <lineage>
        <taxon>Bacteria</taxon>
        <taxon>Pseudomonadati</taxon>
        <taxon>Bacteroidota</taxon>
        <taxon>Flavobacteriia</taxon>
        <taxon>Flavobacteriales</taxon>
        <taxon>Flavobacteriaceae</taxon>
        <taxon>Flavobacterium</taxon>
    </lineage>
</organism>
<accession>A0A328WSF7</accession>
<evidence type="ECO:0000313" key="2">
    <source>
        <dbReference type="Proteomes" id="UP000249518"/>
    </source>
</evidence>
<dbReference type="OrthoDB" id="1443156at2"/>
<proteinExistence type="predicted"/>
<gene>
    <name evidence="1" type="ORF">B0I10_10677</name>
</gene>
<keyword evidence="2" id="KW-1185">Reference proteome</keyword>
<sequence length="257" mass="30267">MKNRINLLLIIFLISFIGTAQTNRAKIKSENVKETNYIKVNDFYLTHHLYIDLFLRESLLVDATKEEVSFVINAIKKYTSSENPLVLEINKSAHNNYLITVVLIKKDNKEILALYTNWNPELKKFEEQITDDSYTRWYYINNDKLTYRKDMSGEKDYSNLSGSQLANTYLFDELLANDSKIEELIDDKVVNENSNLEDYIYSQLVLLKYYIFSKNESRVKEKVDYLRTKFAEHKEESKLIGLEAAFKTTLFQIELLN</sequence>
<evidence type="ECO:0000313" key="1">
    <source>
        <dbReference type="EMBL" id="RAR48076.1"/>
    </source>
</evidence>
<protein>
    <submittedName>
        <fullName evidence="1">Uncharacterized protein</fullName>
    </submittedName>
</protein>
<name>A0A328WSF7_9FLAO</name>
<comment type="caution">
    <text evidence="1">The sequence shown here is derived from an EMBL/GenBank/DDBJ whole genome shotgun (WGS) entry which is preliminary data.</text>
</comment>
<dbReference type="Proteomes" id="UP000249518">
    <property type="component" value="Unassembled WGS sequence"/>
</dbReference>
<reference evidence="1 2" key="1">
    <citation type="submission" date="2018-06" db="EMBL/GenBank/DDBJ databases">
        <title>Genomic Encyclopedia of Type Strains, Phase III (KMG-III): the genomes of soil and plant-associated and newly described type strains.</title>
        <authorList>
            <person name="Whitman W."/>
        </authorList>
    </citation>
    <scope>NUCLEOTIDE SEQUENCE [LARGE SCALE GENOMIC DNA]</scope>
    <source>
        <strain evidence="1 2">CGMCC 1.12504</strain>
    </source>
</reference>